<sequence length="166" mass="17897">MASAQQLANLQSVVPAAVDCARKYGVFASVTLAQWILESAWGLSKLATSCHNYFGVKWTQRSTPATYEEFPTYEFIAGKRTLVKAAFASYASADEAFTDHAKLLSSTQRYAAAMKAKTPAAFATALEAAGYSTNPDYAESLQELIRRYNLTQYDVPPATAAASTAA</sequence>
<dbReference type="PRINTS" id="PR01002">
    <property type="entry name" value="FLGFLGJ"/>
</dbReference>
<dbReference type="Proteomes" id="UP001596391">
    <property type="component" value="Unassembled WGS sequence"/>
</dbReference>
<evidence type="ECO:0000313" key="4">
    <source>
        <dbReference type="Proteomes" id="UP001596391"/>
    </source>
</evidence>
<dbReference type="EMBL" id="JBHSWI010000001">
    <property type="protein sequence ID" value="MFC6645465.1"/>
    <property type="molecule type" value="Genomic_DNA"/>
</dbReference>
<gene>
    <name evidence="3" type="ORF">ACFQBQ_07670</name>
</gene>
<keyword evidence="4" id="KW-1185">Reference proteome</keyword>
<dbReference type="PANTHER" id="PTHR33308">
    <property type="entry name" value="PEPTIDOGLYCAN HYDROLASE FLGJ"/>
    <property type="match status" value="1"/>
</dbReference>
<organism evidence="3 4">
    <name type="scientific">Granulicella cerasi</name>
    <dbReference type="NCBI Taxonomy" id="741063"/>
    <lineage>
        <taxon>Bacteria</taxon>
        <taxon>Pseudomonadati</taxon>
        <taxon>Acidobacteriota</taxon>
        <taxon>Terriglobia</taxon>
        <taxon>Terriglobales</taxon>
        <taxon>Acidobacteriaceae</taxon>
        <taxon>Granulicella</taxon>
    </lineage>
</organism>
<reference evidence="4" key="1">
    <citation type="journal article" date="2019" name="Int. J. Syst. Evol. Microbiol.">
        <title>The Global Catalogue of Microorganisms (GCM) 10K type strain sequencing project: providing services to taxonomists for standard genome sequencing and annotation.</title>
        <authorList>
            <consortium name="The Broad Institute Genomics Platform"/>
            <consortium name="The Broad Institute Genome Sequencing Center for Infectious Disease"/>
            <person name="Wu L."/>
            <person name="Ma J."/>
        </authorList>
    </citation>
    <scope>NUCLEOTIDE SEQUENCE [LARGE SCALE GENOMIC DNA]</scope>
    <source>
        <strain evidence="4">CGMCC 1.16026</strain>
    </source>
</reference>
<name>A0ABW1Z995_9BACT</name>
<dbReference type="RefSeq" id="WP_263371834.1">
    <property type="nucleotide sequence ID" value="NZ_JAGSYD010000003.1"/>
</dbReference>
<dbReference type="InterPro" id="IPR002901">
    <property type="entry name" value="MGlyc_endo_b_GlcNAc-like_dom"/>
</dbReference>
<dbReference type="GO" id="GO:0016787">
    <property type="term" value="F:hydrolase activity"/>
    <property type="evidence" value="ECO:0007669"/>
    <property type="project" value="UniProtKB-KW"/>
</dbReference>
<keyword evidence="1 3" id="KW-0378">Hydrolase</keyword>
<dbReference type="PANTHER" id="PTHR33308:SF9">
    <property type="entry name" value="PEPTIDOGLYCAN HYDROLASE FLGJ"/>
    <property type="match status" value="1"/>
</dbReference>
<feature type="domain" description="Mannosyl-glycoprotein endo-beta-N-acetylglucosamidase-like" evidence="2">
    <location>
        <begin position="2"/>
        <end position="154"/>
    </location>
</feature>
<dbReference type="Gene3D" id="4.10.80.30">
    <property type="entry name" value="DNA polymerase, domain 6"/>
    <property type="match status" value="1"/>
</dbReference>
<comment type="caution">
    <text evidence="3">The sequence shown here is derived from an EMBL/GenBank/DDBJ whole genome shotgun (WGS) entry which is preliminary data.</text>
</comment>
<protein>
    <submittedName>
        <fullName evidence="3">Glycoside hydrolase family 73 protein</fullName>
    </submittedName>
</protein>
<dbReference type="Pfam" id="PF01832">
    <property type="entry name" value="Glucosaminidase"/>
    <property type="match status" value="1"/>
</dbReference>
<dbReference type="Gene3D" id="1.10.530.10">
    <property type="match status" value="1"/>
</dbReference>
<evidence type="ECO:0000259" key="2">
    <source>
        <dbReference type="SMART" id="SM00047"/>
    </source>
</evidence>
<accession>A0ABW1Z995</accession>
<dbReference type="SMART" id="SM00047">
    <property type="entry name" value="LYZ2"/>
    <property type="match status" value="1"/>
</dbReference>
<evidence type="ECO:0000256" key="1">
    <source>
        <dbReference type="ARBA" id="ARBA00022801"/>
    </source>
</evidence>
<evidence type="ECO:0000313" key="3">
    <source>
        <dbReference type="EMBL" id="MFC6645465.1"/>
    </source>
</evidence>
<proteinExistence type="predicted"/>
<dbReference type="InterPro" id="IPR051056">
    <property type="entry name" value="Glycosyl_Hydrolase_73"/>
</dbReference>